<evidence type="ECO:0000259" key="1">
    <source>
        <dbReference type="Pfam" id="PF02698"/>
    </source>
</evidence>
<dbReference type="AlphaFoldDB" id="A0A6A9V2F2"/>
<keyword evidence="3" id="KW-1185">Reference proteome</keyword>
<dbReference type="RefSeq" id="WP_156611964.1">
    <property type="nucleotide sequence ID" value="NZ_WPCU01000010.1"/>
</dbReference>
<comment type="caution">
    <text evidence="2">The sequence shown here is derived from an EMBL/GenBank/DDBJ whole genome shotgun (WGS) entry which is preliminary data.</text>
</comment>
<name>A0A6A9V2F2_9ACTN</name>
<dbReference type="Pfam" id="PF02698">
    <property type="entry name" value="DUF218"/>
    <property type="match status" value="1"/>
</dbReference>
<dbReference type="EMBL" id="WPCU01000010">
    <property type="protein sequence ID" value="MVA77754.1"/>
    <property type="molecule type" value="Genomic_DNA"/>
</dbReference>
<evidence type="ECO:0000313" key="3">
    <source>
        <dbReference type="Proteomes" id="UP000435304"/>
    </source>
</evidence>
<accession>A0A6A9V2F2</accession>
<feature type="domain" description="DUF218" evidence="1">
    <location>
        <begin position="45"/>
        <end position="157"/>
    </location>
</feature>
<protein>
    <recommendedName>
        <fullName evidence="1">DUF218 domain-containing protein</fullName>
    </recommendedName>
</protein>
<dbReference type="Proteomes" id="UP000435304">
    <property type="component" value="Unassembled WGS sequence"/>
</dbReference>
<reference evidence="2 3" key="1">
    <citation type="submission" date="2019-12" db="EMBL/GenBank/DDBJ databases">
        <title>Auraticoccus cholistani sp. nov., an actinomycete isolated from soil of Cholistan desert.</title>
        <authorList>
            <person name="Cheema M.T."/>
        </authorList>
    </citation>
    <scope>NUCLEOTIDE SEQUENCE [LARGE SCALE GENOMIC DNA]</scope>
    <source>
        <strain evidence="2 3">F435</strain>
    </source>
</reference>
<sequence>MATITVPPRRVPWRLLAVLAALLAWVVAGAVLLGSPRVDAVEPVDALLVLAPADARLDDAAALMDAGAAGTLVLSTPGSDESSAGARACRERRSYPVVCLHPDPRTTQGEAQAFAELAGGRGWDSVAVLTQRTHLGRAGILVRRCFDGGVLQWVTSEELPASRWATRLVYETGAWVKMAVTPGCYQENGLFVPDR</sequence>
<proteinExistence type="predicted"/>
<gene>
    <name evidence="2" type="ORF">GC722_17290</name>
</gene>
<dbReference type="InterPro" id="IPR003848">
    <property type="entry name" value="DUF218"/>
</dbReference>
<organism evidence="2 3">
    <name type="scientific">Auraticoccus cholistanensis</name>
    <dbReference type="NCBI Taxonomy" id="2656650"/>
    <lineage>
        <taxon>Bacteria</taxon>
        <taxon>Bacillati</taxon>
        <taxon>Actinomycetota</taxon>
        <taxon>Actinomycetes</taxon>
        <taxon>Propionibacteriales</taxon>
        <taxon>Propionibacteriaceae</taxon>
        <taxon>Auraticoccus</taxon>
    </lineage>
</organism>
<evidence type="ECO:0000313" key="2">
    <source>
        <dbReference type="EMBL" id="MVA77754.1"/>
    </source>
</evidence>